<dbReference type="AlphaFoldDB" id="A0AAV7SFH2"/>
<dbReference type="Proteomes" id="UP001066276">
    <property type="component" value="Chromosome 4_2"/>
</dbReference>
<organism evidence="2 3">
    <name type="scientific">Pleurodeles waltl</name>
    <name type="common">Iberian ribbed newt</name>
    <dbReference type="NCBI Taxonomy" id="8319"/>
    <lineage>
        <taxon>Eukaryota</taxon>
        <taxon>Metazoa</taxon>
        <taxon>Chordata</taxon>
        <taxon>Craniata</taxon>
        <taxon>Vertebrata</taxon>
        <taxon>Euteleostomi</taxon>
        <taxon>Amphibia</taxon>
        <taxon>Batrachia</taxon>
        <taxon>Caudata</taxon>
        <taxon>Salamandroidea</taxon>
        <taxon>Salamandridae</taxon>
        <taxon>Pleurodelinae</taxon>
        <taxon>Pleurodeles</taxon>
    </lineage>
</organism>
<dbReference type="EMBL" id="JANPWB010000008">
    <property type="protein sequence ID" value="KAJ1162365.1"/>
    <property type="molecule type" value="Genomic_DNA"/>
</dbReference>
<keyword evidence="3" id="KW-1185">Reference proteome</keyword>
<feature type="compositionally biased region" description="Basic and acidic residues" evidence="1">
    <location>
        <begin position="48"/>
        <end position="62"/>
    </location>
</feature>
<protein>
    <submittedName>
        <fullName evidence="2">Uncharacterized protein</fullName>
    </submittedName>
</protein>
<accession>A0AAV7SFH2</accession>
<evidence type="ECO:0000313" key="2">
    <source>
        <dbReference type="EMBL" id="KAJ1162365.1"/>
    </source>
</evidence>
<gene>
    <name evidence="2" type="ORF">NDU88_002833</name>
</gene>
<feature type="region of interest" description="Disordered" evidence="1">
    <location>
        <begin position="1"/>
        <end position="79"/>
    </location>
</feature>
<comment type="caution">
    <text evidence="2">The sequence shown here is derived from an EMBL/GenBank/DDBJ whole genome shotgun (WGS) entry which is preliminary data.</text>
</comment>
<name>A0AAV7SFH2_PLEWA</name>
<evidence type="ECO:0000256" key="1">
    <source>
        <dbReference type="SAM" id="MobiDB-lite"/>
    </source>
</evidence>
<evidence type="ECO:0000313" key="3">
    <source>
        <dbReference type="Proteomes" id="UP001066276"/>
    </source>
</evidence>
<sequence>MAPLRHGVPIQKASALPGRQQPPGRERSGPQAPSAGSRLRGPDTLPDLPHRPRPADRPRRSPDSQGAGRDPGTSRGSWA</sequence>
<proteinExistence type="predicted"/>
<reference evidence="2" key="1">
    <citation type="journal article" date="2022" name="bioRxiv">
        <title>Sequencing and chromosome-scale assembly of the giantPleurodeles waltlgenome.</title>
        <authorList>
            <person name="Brown T."/>
            <person name="Elewa A."/>
            <person name="Iarovenko S."/>
            <person name="Subramanian E."/>
            <person name="Araus A.J."/>
            <person name="Petzold A."/>
            <person name="Susuki M."/>
            <person name="Suzuki K.-i.T."/>
            <person name="Hayashi T."/>
            <person name="Toyoda A."/>
            <person name="Oliveira C."/>
            <person name="Osipova E."/>
            <person name="Leigh N.D."/>
            <person name="Simon A."/>
            <person name="Yun M.H."/>
        </authorList>
    </citation>
    <scope>NUCLEOTIDE SEQUENCE</scope>
    <source>
        <strain evidence="2">20211129_DDA</strain>
        <tissue evidence="2">Liver</tissue>
    </source>
</reference>